<dbReference type="Pfam" id="PF03446">
    <property type="entry name" value="NAD_binding_2"/>
    <property type="match status" value="1"/>
</dbReference>
<dbReference type="RefSeq" id="WP_192778037.1">
    <property type="nucleotide sequence ID" value="NZ_BAAASY010000006.1"/>
</dbReference>
<gene>
    <name evidence="4" type="ORF">H4W81_006249</name>
</gene>
<dbReference type="EMBL" id="JADBEF010000001">
    <property type="protein sequence ID" value="MBE1563470.1"/>
    <property type="molecule type" value="Genomic_DNA"/>
</dbReference>
<feature type="compositionally biased region" description="Basic residues" evidence="1">
    <location>
        <begin position="306"/>
        <end position="317"/>
    </location>
</feature>
<feature type="compositionally biased region" description="Basic residues" evidence="1">
    <location>
        <begin position="265"/>
        <end position="282"/>
    </location>
</feature>
<dbReference type="Gene3D" id="1.10.1040.10">
    <property type="entry name" value="N-(1-d-carboxylethyl)-l-norvaline Dehydrogenase, domain 2"/>
    <property type="match status" value="1"/>
</dbReference>
<evidence type="ECO:0000259" key="2">
    <source>
        <dbReference type="Pfam" id="PF03446"/>
    </source>
</evidence>
<evidence type="ECO:0000256" key="1">
    <source>
        <dbReference type="SAM" id="MobiDB-lite"/>
    </source>
</evidence>
<dbReference type="InterPro" id="IPR036291">
    <property type="entry name" value="NAD(P)-bd_dom_sf"/>
</dbReference>
<evidence type="ECO:0000313" key="5">
    <source>
        <dbReference type="Proteomes" id="UP000661607"/>
    </source>
</evidence>
<dbReference type="SUPFAM" id="SSF51735">
    <property type="entry name" value="NAD(P)-binding Rossmann-fold domains"/>
    <property type="match status" value="1"/>
</dbReference>
<dbReference type="InterPro" id="IPR051265">
    <property type="entry name" value="HIBADH-related_NP60_sf"/>
</dbReference>
<dbReference type="PANTHER" id="PTHR43580:SF2">
    <property type="entry name" value="CYTOKINE-LIKE NUCLEAR FACTOR N-PAC"/>
    <property type="match status" value="1"/>
</dbReference>
<evidence type="ECO:0000259" key="3">
    <source>
        <dbReference type="Pfam" id="PF21761"/>
    </source>
</evidence>
<organism evidence="4 5">
    <name type="scientific">Nonomuraea africana</name>
    <dbReference type="NCBI Taxonomy" id="46171"/>
    <lineage>
        <taxon>Bacteria</taxon>
        <taxon>Bacillati</taxon>
        <taxon>Actinomycetota</taxon>
        <taxon>Actinomycetes</taxon>
        <taxon>Streptosporangiales</taxon>
        <taxon>Streptosporangiaceae</taxon>
        <taxon>Nonomuraea</taxon>
    </lineage>
</organism>
<dbReference type="Gene3D" id="3.40.50.720">
    <property type="entry name" value="NAD(P)-binding Rossmann-like Domain"/>
    <property type="match status" value="1"/>
</dbReference>
<comment type="caution">
    <text evidence="4">The sequence shown here is derived from an EMBL/GenBank/DDBJ whole genome shotgun (WGS) entry which is preliminary data.</text>
</comment>
<feature type="compositionally biased region" description="Basic and acidic residues" evidence="1">
    <location>
        <begin position="250"/>
        <end position="264"/>
    </location>
</feature>
<feature type="domain" description="6-phosphogluconate dehydrogenase NADP-binding" evidence="2">
    <location>
        <begin position="5"/>
        <end position="153"/>
    </location>
</feature>
<dbReference type="InterPro" id="IPR048666">
    <property type="entry name" value="RedAm-like_C"/>
</dbReference>
<reference evidence="4 5" key="1">
    <citation type="submission" date="2020-10" db="EMBL/GenBank/DDBJ databases">
        <title>Sequencing the genomes of 1000 actinobacteria strains.</title>
        <authorList>
            <person name="Klenk H.-P."/>
        </authorList>
    </citation>
    <scope>NUCLEOTIDE SEQUENCE [LARGE SCALE GENOMIC DNA]</scope>
    <source>
        <strain evidence="4 5">DSM 43748</strain>
    </source>
</reference>
<evidence type="ECO:0000313" key="4">
    <source>
        <dbReference type="EMBL" id="MBE1563470.1"/>
    </source>
</evidence>
<accession>A0ABR9KN76</accession>
<name>A0ABR9KN76_9ACTN</name>
<sequence>MTTHVTVIGLGAMGSTMAEMFLKAGHQVTVWNRTPGKAGALVALGAHEASSPAEAGELLVISQLDYQAMYDSLGDVDLQGKVLFNLSSDAPSILREASDWVAARGGVLVTGGIMVPPPGIGQPGAYTFYSGPSEVVTRHTETLKAISDVTYVGADPGLAMVFYQSQLFMFWSGLTAYMYASALAESAGVAPSQLLPFAQETFGGIAGEGPMGFLKYLTAEFEERSYPGEANSLHMQAVGMGHVVHVQGGGDRRHAARRAEEPVRPRRRGGSRGRGPGHHHRVHQEALTTRTAPPRRSGAEVPRSSQGRRHSPQRPTP</sequence>
<protein>
    <submittedName>
        <fullName evidence="4">3-hydroxyisobutyrate dehydrogenase-like beta-hydroxyacid dehydrogenase</fullName>
    </submittedName>
</protein>
<dbReference type="InterPro" id="IPR006115">
    <property type="entry name" value="6PGDH_NADP-bd"/>
</dbReference>
<dbReference type="PANTHER" id="PTHR43580">
    <property type="entry name" value="OXIDOREDUCTASE GLYR1-RELATED"/>
    <property type="match status" value="1"/>
</dbReference>
<dbReference type="Proteomes" id="UP000661607">
    <property type="component" value="Unassembled WGS sequence"/>
</dbReference>
<keyword evidence="5" id="KW-1185">Reference proteome</keyword>
<dbReference type="InterPro" id="IPR013328">
    <property type="entry name" value="6PGD_dom2"/>
</dbReference>
<feature type="region of interest" description="Disordered" evidence="1">
    <location>
        <begin position="247"/>
        <end position="317"/>
    </location>
</feature>
<feature type="domain" description="NADPH-dependent reductive aminase-like C-terminal" evidence="3">
    <location>
        <begin position="155"/>
        <end position="246"/>
    </location>
</feature>
<proteinExistence type="predicted"/>
<dbReference type="Pfam" id="PF21761">
    <property type="entry name" value="RedAm-like_C"/>
    <property type="match status" value="1"/>
</dbReference>